<organism evidence="1 2">
    <name type="scientific">Lindgomyces ingoldianus</name>
    <dbReference type="NCBI Taxonomy" id="673940"/>
    <lineage>
        <taxon>Eukaryota</taxon>
        <taxon>Fungi</taxon>
        <taxon>Dikarya</taxon>
        <taxon>Ascomycota</taxon>
        <taxon>Pezizomycotina</taxon>
        <taxon>Dothideomycetes</taxon>
        <taxon>Pleosporomycetidae</taxon>
        <taxon>Pleosporales</taxon>
        <taxon>Lindgomycetaceae</taxon>
        <taxon>Lindgomyces</taxon>
    </lineage>
</organism>
<gene>
    <name evidence="1" type="ORF">BDR25DRAFT_348593</name>
</gene>
<keyword evidence="2" id="KW-1185">Reference proteome</keyword>
<evidence type="ECO:0000313" key="2">
    <source>
        <dbReference type="Proteomes" id="UP000799755"/>
    </source>
</evidence>
<evidence type="ECO:0000313" key="1">
    <source>
        <dbReference type="EMBL" id="KAF2478342.1"/>
    </source>
</evidence>
<accession>A0ACB6RJ38</accession>
<reference evidence="1" key="1">
    <citation type="journal article" date="2020" name="Stud. Mycol.">
        <title>101 Dothideomycetes genomes: a test case for predicting lifestyles and emergence of pathogens.</title>
        <authorList>
            <person name="Haridas S."/>
            <person name="Albert R."/>
            <person name="Binder M."/>
            <person name="Bloem J."/>
            <person name="Labutti K."/>
            <person name="Salamov A."/>
            <person name="Andreopoulos B."/>
            <person name="Baker S."/>
            <person name="Barry K."/>
            <person name="Bills G."/>
            <person name="Bluhm B."/>
            <person name="Cannon C."/>
            <person name="Castanera R."/>
            <person name="Culley D."/>
            <person name="Daum C."/>
            <person name="Ezra D."/>
            <person name="Gonzalez J."/>
            <person name="Henrissat B."/>
            <person name="Kuo A."/>
            <person name="Liang C."/>
            <person name="Lipzen A."/>
            <person name="Lutzoni F."/>
            <person name="Magnuson J."/>
            <person name="Mondo S."/>
            <person name="Nolan M."/>
            <person name="Ohm R."/>
            <person name="Pangilinan J."/>
            <person name="Park H.-J."/>
            <person name="Ramirez L."/>
            <person name="Alfaro M."/>
            <person name="Sun H."/>
            <person name="Tritt A."/>
            <person name="Yoshinaga Y."/>
            <person name="Zwiers L.-H."/>
            <person name="Turgeon B."/>
            <person name="Goodwin S."/>
            <person name="Spatafora J."/>
            <person name="Crous P."/>
            <person name="Grigoriev I."/>
        </authorList>
    </citation>
    <scope>NUCLEOTIDE SEQUENCE</scope>
    <source>
        <strain evidence="1">ATCC 200398</strain>
    </source>
</reference>
<dbReference type="Proteomes" id="UP000799755">
    <property type="component" value="Unassembled WGS sequence"/>
</dbReference>
<protein>
    <submittedName>
        <fullName evidence="1">Uncharacterized protein</fullName>
    </submittedName>
</protein>
<comment type="caution">
    <text evidence="1">The sequence shown here is derived from an EMBL/GenBank/DDBJ whole genome shotgun (WGS) entry which is preliminary data.</text>
</comment>
<name>A0ACB6RJ38_9PLEO</name>
<dbReference type="EMBL" id="MU003492">
    <property type="protein sequence ID" value="KAF2478342.1"/>
    <property type="molecule type" value="Genomic_DNA"/>
</dbReference>
<sequence length="267" mass="29055">MLRHDICSGLAVRIYDKSYITIRQLWIIENSSKTPHRFGTVAANRSFLSTSVSVCQSGELYQISVDVLLSLVRLALVNDEAGMAWRREALSSNTLRCKKTSMRKWMKSSVKHSCVPEAQLVKPKSLAFLASGAPASQHHISLCLLQTDLISIELLGFSLGAVSAPTPSSAWYLIIEHSPVCFHATIEEFYPLHGQEGQNGIPQGLAPTLSFADSPSAKRRRCSQLREFAFLPCLLLSIISVCSLAILSAVATFVGNLGPHGSILGGM</sequence>
<proteinExistence type="predicted"/>